<accession>A0A914YGG7</accession>
<dbReference type="WBParaSite" id="PSU_v2.g19398.t1">
    <property type="protein sequence ID" value="PSU_v2.g19398.t1"/>
    <property type="gene ID" value="PSU_v2.g19398"/>
</dbReference>
<dbReference type="Proteomes" id="UP000887577">
    <property type="component" value="Unplaced"/>
</dbReference>
<dbReference type="AlphaFoldDB" id="A0A914YGG7"/>
<dbReference type="GO" id="GO:0016491">
    <property type="term" value="F:oxidoreductase activity"/>
    <property type="evidence" value="ECO:0007669"/>
    <property type="project" value="UniProtKB-KW"/>
</dbReference>
<dbReference type="InterPro" id="IPR013785">
    <property type="entry name" value="Aldolase_TIM"/>
</dbReference>
<keyword evidence="3" id="KW-1185">Reference proteome</keyword>
<evidence type="ECO:0000313" key="4">
    <source>
        <dbReference type="WBParaSite" id="PSU_v2.g19398.t1"/>
    </source>
</evidence>
<name>A0A914YGG7_9BILA</name>
<dbReference type="PANTHER" id="PTHR43656:SF5">
    <property type="entry name" value="NADH:FLAVIN OXIDOREDUCTASE_NADH OXIDASE N-TERMINAL DOMAIN-CONTAINING PROTEIN"/>
    <property type="match status" value="1"/>
</dbReference>
<reference evidence="4" key="1">
    <citation type="submission" date="2022-11" db="UniProtKB">
        <authorList>
            <consortium name="WormBaseParasite"/>
        </authorList>
    </citation>
    <scope>IDENTIFICATION</scope>
</reference>
<evidence type="ECO:0000313" key="3">
    <source>
        <dbReference type="Proteomes" id="UP000887577"/>
    </source>
</evidence>
<dbReference type="Gene3D" id="3.20.20.70">
    <property type="entry name" value="Aldolase class I"/>
    <property type="match status" value="1"/>
</dbReference>
<evidence type="ECO:0000256" key="1">
    <source>
        <dbReference type="ARBA" id="ARBA00022630"/>
    </source>
</evidence>
<sequence length="150" mass="16565">MSTCSCYGLYVTGGFRTVAGMTQAINDNATDGIGLGRPATQEFDLPNNLINGTFQSTPFWRFGDDFNAALFACACQMSQAGLTEYFPDRGVNYGIMDLSNDKTFEEYQNAYNEFIKIITKKGEAGKFYFGIVPYQLNGRAIICEGVVSKF</sequence>
<protein>
    <submittedName>
        <fullName evidence="4">Uncharacterized protein</fullName>
    </submittedName>
</protein>
<dbReference type="PANTHER" id="PTHR43656">
    <property type="entry name" value="BINDING OXIDOREDUCTASE, PUTATIVE (AFU_ORTHOLOGUE AFUA_2G08260)-RELATED"/>
    <property type="match status" value="1"/>
</dbReference>
<keyword evidence="2" id="KW-0560">Oxidoreductase</keyword>
<organism evidence="3 4">
    <name type="scientific">Panagrolaimus superbus</name>
    <dbReference type="NCBI Taxonomy" id="310955"/>
    <lineage>
        <taxon>Eukaryota</taxon>
        <taxon>Metazoa</taxon>
        <taxon>Ecdysozoa</taxon>
        <taxon>Nematoda</taxon>
        <taxon>Chromadorea</taxon>
        <taxon>Rhabditida</taxon>
        <taxon>Tylenchina</taxon>
        <taxon>Panagrolaimomorpha</taxon>
        <taxon>Panagrolaimoidea</taxon>
        <taxon>Panagrolaimidae</taxon>
        <taxon>Panagrolaimus</taxon>
    </lineage>
</organism>
<keyword evidence="1" id="KW-0285">Flavoprotein</keyword>
<proteinExistence type="predicted"/>
<dbReference type="InterPro" id="IPR051799">
    <property type="entry name" value="NADH_flavin_oxidoreductase"/>
</dbReference>
<evidence type="ECO:0000256" key="2">
    <source>
        <dbReference type="ARBA" id="ARBA00023002"/>
    </source>
</evidence>